<evidence type="ECO:0000256" key="6">
    <source>
        <dbReference type="ARBA" id="ARBA00022840"/>
    </source>
</evidence>
<dbReference type="Gene3D" id="3.30.200.20">
    <property type="entry name" value="Phosphorylase Kinase, domain 1"/>
    <property type="match status" value="1"/>
</dbReference>
<evidence type="ECO:0000313" key="11">
    <source>
        <dbReference type="Proteomes" id="UP000001745"/>
    </source>
</evidence>
<dbReference type="OrthoDB" id="5979581at2759"/>
<dbReference type="InterPro" id="IPR011009">
    <property type="entry name" value="Kinase-like_dom_sf"/>
</dbReference>
<dbReference type="EMBL" id="EQ962655">
    <property type="protein sequence ID" value="EED18497.1"/>
    <property type="molecule type" value="Genomic_DNA"/>
</dbReference>
<dbReference type="GO" id="GO:0004674">
    <property type="term" value="F:protein serine/threonine kinase activity"/>
    <property type="evidence" value="ECO:0007669"/>
    <property type="project" value="UniProtKB-KW"/>
</dbReference>
<dbReference type="GO" id="GO:0005524">
    <property type="term" value="F:ATP binding"/>
    <property type="evidence" value="ECO:0007669"/>
    <property type="project" value="UniProtKB-KW"/>
</dbReference>
<evidence type="ECO:0000256" key="5">
    <source>
        <dbReference type="ARBA" id="ARBA00022777"/>
    </source>
</evidence>
<dbReference type="GO" id="GO:0000245">
    <property type="term" value="P:spliceosomal complex assembly"/>
    <property type="evidence" value="ECO:0007669"/>
    <property type="project" value="TreeGrafter"/>
</dbReference>
<protein>
    <recommendedName>
        <fullName evidence="1">non-specific serine/threonine protein kinase</fullName>
        <ecNumber evidence="1">2.7.11.1</ecNumber>
    </recommendedName>
</protein>
<keyword evidence="3" id="KW-0808">Transferase</keyword>
<gene>
    <name evidence="10" type="ORF">TSTA_122320</name>
</gene>
<dbReference type="InParanoid" id="B8MC51"/>
<keyword evidence="6" id="KW-0067">ATP-binding</keyword>
<evidence type="ECO:0000256" key="8">
    <source>
        <dbReference type="ARBA" id="ARBA00048679"/>
    </source>
</evidence>
<keyword evidence="2" id="KW-0723">Serine/threonine-protein kinase</keyword>
<dbReference type="VEuPathDB" id="FungiDB:TSTA_122320"/>
<accession>B8MC51</accession>
<keyword evidence="11" id="KW-1185">Reference proteome</keyword>
<dbReference type="PANTHER" id="PTHR47634">
    <property type="entry name" value="PROTEIN KINASE DOMAIN-CONTAINING PROTEIN-RELATED"/>
    <property type="match status" value="1"/>
</dbReference>
<evidence type="ECO:0000259" key="9">
    <source>
        <dbReference type="SMART" id="SM00220"/>
    </source>
</evidence>
<dbReference type="InterPro" id="IPR051334">
    <property type="entry name" value="SRPK"/>
</dbReference>
<comment type="catalytic activity">
    <reaction evidence="8">
        <text>L-seryl-[protein] + ATP = O-phospho-L-seryl-[protein] + ADP + H(+)</text>
        <dbReference type="Rhea" id="RHEA:17989"/>
        <dbReference type="Rhea" id="RHEA-COMP:9863"/>
        <dbReference type="Rhea" id="RHEA-COMP:11604"/>
        <dbReference type="ChEBI" id="CHEBI:15378"/>
        <dbReference type="ChEBI" id="CHEBI:29999"/>
        <dbReference type="ChEBI" id="CHEBI:30616"/>
        <dbReference type="ChEBI" id="CHEBI:83421"/>
        <dbReference type="ChEBI" id="CHEBI:456216"/>
        <dbReference type="EC" id="2.7.11.1"/>
    </reaction>
</comment>
<sequence length="280" mass="31700">MATLRGKFKSIGISLETVKQNTDSNCAQTREALIMGSEFKTINADHLVEEEELPDYRADRFSPARLGDVFQNRYQVLAKLGFVCICGIYGFRCFINCFRAHQYVALKTYVYTSLVHRELPLDRHIARHVSGSTHRGRQNIRKLLDSFDVVGPHSKHAVLVFKAAQISLRDMKTVFQPGGFDEDFVRGAIIELLEALDFIYAEGEIVHTGAVTLLHYLSLVIDPGPHGGDIVPLEYLAPETLLYVGWSCPVDIWSVGLTAWDPWDPWEPKRLFTGRVDDLY</sequence>
<feature type="domain" description="Protein kinase" evidence="9">
    <location>
        <begin position="74"/>
        <end position="280"/>
    </location>
</feature>
<organism evidence="10 11">
    <name type="scientific">Talaromyces stipitatus (strain ATCC 10500 / CBS 375.48 / QM 6759 / NRRL 1006)</name>
    <name type="common">Penicillium stipitatum</name>
    <dbReference type="NCBI Taxonomy" id="441959"/>
    <lineage>
        <taxon>Eukaryota</taxon>
        <taxon>Fungi</taxon>
        <taxon>Dikarya</taxon>
        <taxon>Ascomycota</taxon>
        <taxon>Pezizomycotina</taxon>
        <taxon>Eurotiomycetes</taxon>
        <taxon>Eurotiomycetidae</taxon>
        <taxon>Eurotiales</taxon>
        <taxon>Trichocomaceae</taxon>
        <taxon>Talaromyces</taxon>
        <taxon>Talaromyces sect. Talaromyces</taxon>
    </lineage>
</organism>
<evidence type="ECO:0000256" key="7">
    <source>
        <dbReference type="ARBA" id="ARBA00047899"/>
    </source>
</evidence>
<proteinExistence type="predicted"/>
<dbReference type="RefSeq" id="XP_002482489.1">
    <property type="nucleotide sequence ID" value="XM_002482444.1"/>
</dbReference>
<evidence type="ECO:0000256" key="1">
    <source>
        <dbReference type="ARBA" id="ARBA00012513"/>
    </source>
</evidence>
<keyword evidence="4" id="KW-0547">Nucleotide-binding</keyword>
<dbReference type="Proteomes" id="UP000001745">
    <property type="component" value="Unassembled WGS sequence"/>
</dbReference>
<evidence type="ECO:0000256" key="2">
    <source>
        <dbReference type="ARBA" id="ARBA00022527"/>
    </source>
</evidence>
<evidence type="ECO:0000313" key="10">
    <source>
        <dbReference type="EMBL" id="EED18497.1"/>
    </source>
</evidence>
<keyword evidence="5 10" id="KW-0418">Kinase</keyword>
<reference evidence="11" key="1">
    <citation type="journal article" date="2015" name="Genome Announc.">
        <title>Genome sequence of the AIDS-associated pathogen Penicillium marneffei (ATCC18224) and its near taxonomic relative Talaromyces stipitatus (ATCC10500).</title>
        <authorList>
            <person name="Nierman W.C."/>
            <person name="Fedorova-Abrams N.D."/>
            <person name="Andrianopoulos A."/>
        </authorList>
    </citation>
    <scope>NUCLEOTIDE SEQUENCE [LARGE SCALE GENOMIC DNA]</scope>
    <source>
        <strain evidence="11">ATCC 10500 / CBS 375.48 / QM 6759 / NRRL 1006</strain>
    </source>
</reference>
<dbReference type="OMA" id="VCEASQM"/>
<evidence type="ECO:0000256" key="3">
    <source>
        <dbReference type="ARBA" id="ARBA00022679"/>
    </source>
</evidence>
<dbReference type="PhylomeDB" id="B8MC51"/>
<dbReference type="SUPFAM" id="SSF56112">
    <property type="entry name" value="Protein kinase-like (PK-like)"/>
    <property type="match status" value="1"/>
</dbReference>
<dbReference type="eggNOG" id="KOG1290">
    <property type="taxonomic scope" value="Eukaryota"/>
</dbReference>
<dbReference type="GeneID" id="8097697"/>
<dbReference type="InterPro" id="IPR000719">
    <property type="entry name" value="Prot_kinase_dom"/>
</dbReference>
<dbReference type="PANTHER" id="PTHR47634:SF9">
    <property type="entry name" value="PROTEIN KINASE DOMAIN-CONTAINING PROTEIN-RELATED"/>
    <property type="match status" value="1"/>
</dbReference>
<dbReference type="AlphaFoldDB" id="B8MC51"/>
<comment type="catalytic activity">
    <reaction evidence="7">
        <text>L-threonyl-[protein] + ATP = O-phospho-L-threonyl-[protein] + ADP + H(+)</text>
        <dbReference type="Rhea" id="RHEA:46608"/>
        <dbReference type="Rhea" id="RHEA-COMP:11060"/>
        <dbReference type="Rhea" id="RHEA-COMP:11605"/>
        <dbReference type="ChEBI" id="CHEBI:15378"/>
        <dbReference type="ChEBI" id="CHEBI:30013"/>
        <dbReference type="ChEBI" id="CHEBI:30616"/>
        <dbReference type="ChEBI" id="CHEBI:61977"/>
        <dbReference type="ChEBI" id="CHEBI:456216"/>
        <dbReference type="EC" id="2.7.11.1"/>
    </reaction>
</comment>
<name>B8MC51_TALSN</name>
<evidence type="ECO:0000256" key="4">
    <source>
        <dbReference type="ARBA" id="ARBA00022741"/>
    </source>
</evidence>
<dbReference type="Gene3D" id="1.10.510.10">
    <property type="entry name" value="Transferase(Phosphotransferase) domain 1"/>
    <property type="match status" value="2"/>
</dbReference>
<dbReference type="HOGENOM" id="CLU_000288_81_1_1"/>
<dbReference type="SMART" id="SM00220">
    <property type="entry name" value="S_TKc"/>
    <property type="match status" value="1"/>
</dbReference>
<dbReference type="STRING" id="441959.B8MC51"/>
<dbReference type="GO" id="GO:0050684">
    <property type="term" value="P:regulation of mRNA processing"/>
    <property type="evidence" value="ECO:0007669"/>
    <property type="project" value="TreeGrafter"/>
</dbReference>
<dbReference type="EC" id="2.7.11.1" evidence="1"/>